<evidence type="ECO:0000259" key="1">
    <source>
        <dbReference type="Pfam" id="PF14378"/>
    </source>
</evidence>
<dbReference type="KEGG" id="tfl:RPIT_13695"/>
<dbReference type="AlphaFoldDB" id="A0A1Q2CI39"/>
<proteinExistence type="predicted"/>
<dbReference type="InterPro" id="IPR036938">
    <property type="entry name" value="PAP2/HPO_sf"/>
</dbReference>
<protein>
    <recommendedName>
        <fullName evidence="1">Inositolphosphotransferase Aur1/Ipt1 domain-containing protein</fullName>
    </recommendedName>
</protein>
<dbReference type="SUPFAM" id="SSF48317">
    <property type="entry name" value="Acid phosphatase/Vanadium-dependent haloperoxidase"/>
    <property type="match status" value="1"/>
</dbReference>
<dbReference type="Gene3D" id="1.20.144.10">
    <property type="entry name" value="Phosphatidic acid phosphatase type 2/haloperoxidase"/>
    <property type="match status" value="1"/>
</dbReference>
<name>A0A1Q2CI39_9ACTN</name>
<dbReference type="Proteomes" id="UP000188324">
    <property type="component" value="Chromosome"/>
</dbReference>
<evidence type="ECO:0000313" key="2">
    <source>
        <dbReference type="EMBL" id="AQP45730.1"/>
    </source>
</evidence>
<reference evidence="2 3" key="1">
    <citation type="journal article" date="2016" name="Int. J. Syst. Evol. Microbiol.">
        <title>Tessaracoccus flavus sp. nov., isolated from the drainage system of a lindane-producing factory.</title>
        <authorList>
            <person name="Kumari R."/>
            <person name="Singh P."/>
            <person name="Schumann P."/>
            <person name="Lal R."/>
        </authorList>
    </citation>
    <scope>NUCLEOTIDE SEQUENCE [LARGE SCALE GENOMIC DNA]</scope>
    <source>
        <strain evidence="2 3">RP1T</strain>
    </source>
</reference>
<gene>
    <name evidence="2" type="ORF">RPIT_13695</name>
</gene>
<feature type="domain" description="Inositolphosphotransferase Aur1/Ipt1" evidence="1">
    <location>
        <begin position="137"/>
        <end position="199"/>
    </location>
</feature>
<accession>A0A1Q2CI39</accession>
<dbReference type="STRING" id="1610493.RPIT_13695"/>
<sequence length="217" mass="22882">MANLVVHTVAMEQPLVPNAPSPVGAWATAAGLGALAVVATWLANRVIVGSFADAPRPEDLLFEALPYVRGARWLTVVALVGGLGAFLWVTLRSSPSRIPAVGARIAVMYLIRALLIVLTPLAPAHGEGIFVFPQPQFGMFPSGHTALAAMLALLAPADRPWLRWFEWAMVGVMIAGLLLARGHYSIDIAGGLLLAYFVATVRTRGGSSRRGASPTLG</sequence>
<dbReference type="Pfam" id="PF14378">
    <property type="entry name" value="PAP2_3"/>
    <property type="match status" value="1"/>
</dbReference>
<dbReference type="InterPro" id="IPR026841">
    <property type="entry name" value="Aur1/Ipt1"/>
</dbReference>
<evidence type="ECO:0000313" key="3">
    <source>
        <dbReference type="Proteomes" id="UP000188324"/>
    </source>
</evidence>
<dbReference type="EMBL" id="CP019605">
    <property type="protein sequence ID" value="AQP45730.1"/>
    <property type="molecule type" value="Genomic_DNA"/>
</dbReference>
<organism evidence="2 3">
    <name type="scientific">Tessaracoccus flavus</name>
    <dbReference type="NCBI Taxonomy" id="1610493"/>
    <lineage>
        <taxon>Bacteria</taxon>
        <taxon>Bacillati</taxon>
        <taxon>Actinomycetota</taxon>
        <taxon>Actinomycetes</taxon>
        <taxon>Propionibacteriales</taxon>
        <taxon>Propionibacteriaceae</taxon>
        <taxon>Tessaracoccus</taxon>
    </lineage>
</organism>
<keyword evidence="3" id="KW-1185">Reference proteome</keyword>